<dbReference type="InterPro" id="IPR036679">
    <property type="entry name" value="FlgN-like_sf"/>
</dbReference>
<dbReference type="KEGG" id="tna:CTN_0608"/>
<evidence type="ECO:0008006" key="4">
    <source>
        <dbReference type="Google" id="ProtNLM"/>
    </source>
</evidence>
<dbReference type="Gene3D" id="1.20.58.300">
    <property type="entry name" value="FlgN-like"/>
    <property type="match status" value="1"/>
</dbReference>
<keyword evidence="1" id="KW-1005">Bacterial flagellum biogenesis</keyword>
<dbReference type="InterPro" id="IPR007809">
    <property type="entry name" value="FlgN-like"/>
</dbReference>
<sequence>MKREKLKNVLTEKIDLMEKLRELLQEKLEAIVMKDFKKLEDVIGRVEEMSFQMEAVNKELRAALDLHGQGLKLVDLLEIYRDDEEMMLILKDFFESLNRITFEVEKLKQTIDFHLKYIDLVFGLQRYSVTYRKDGSFDEAGPSTFLGRS</sequence>
<dbReference type="EMBL" id="CP000916">
    <property type="protein sequence ID" value="ACM22784.1"/>
    <property type="molecule type" value="Genomic_DNA"/>
</dbReference>
<dbReference type="RefSeq" id="WP_015919103.1">
    <property type="nucleotide sequence ID" value="NC_011978.1"/>
</dbReference>
<evidence type="ECO:0000313" key="3">
    <source>
        <dbReference type="Proteomes" id="UP000000445"/>
    </source>
</evidence>
<keyword evidence="3" id="KW-1185">Reference proteome</keyword>
<reference evidence="2 3" key="1">
    <citation type="journal article" date="2009" name="Biosci. Biotechnol. Biochem.">
        <title>WeGAS: a web-based microbial genome annotation system.</title>
        <authorList>
            <person name="Lee D."/>
            <person name="Seo H."/>
            <person name="Park C."/>
            <person name="Park K."/>
        </authorList>
    </citation>
    <scope>NUCLEOTIDE SEQUENCE [LARGE SCALE GENOMIC DNA]</scope>
    <source>
        <strain evidence="3">ATCC 49049 / DSM 4359 / NBRC 107923 / NS-E</strain>
    </source>
</reference>
<protein>
    <recommendedName>
        <fullName evidence="4">FlgN family protein</fullName>
    </recommendedName>
</protein>
<evidence type="ECO:0000256" key="1">
    <source>
        <dbReference type="ARBA" id="ARBA00022795"/>
    </source>
</evidence>
<name>B9K751_THENN</name>
<organism evidence="2 3">
    <name type="scientific">Thermotoga neapolitana (strain ATCC 49049 / DSM 4359 / NBRC 107923 / NS-E)</name>
    <dbReference type="NCBI Taxonomy" id="309803"/>
    <lineage>
        <taxon>Bacteria</taxon>
        <taxon>Thermotogati</taxon>
        <taxon>Thermotogota</taxon>
        <taxon>Thermotogae</taxon>
        <taxon>Thermotogales</taxon>
        <taxon>Thermotogaceae</taxon>
        <taxon>Thermotoga</taxon>
    </lineage>
</organism>
<gene>
    <name evidence="2" type="ordered locus">CTN_0608</name>
</gene>
<dbReference type="GO" id="GO:0044780">
    <property type="term" value="P:bacterial-type flagellum assembly"/>
    <property type="evidence" value="ECO:0007669"/>
    <property type="project" value="InterPro"/>
</dbReference>
<accession>B9K751</accession>
<dbReference type="Pfam" id="PF05130">
    <property type="entry name" value="FlgN"/>
    <property type="match status" value="1"/>
</dbReference>
<dbReference type="HOGENOM" id="CLU_1748810_0_0_0"/>
<evidence type="ECO:0000313" key="2">
    <source>
        <dbReference type="EMBL" id="ACM22784.1"/>
    </source>
</evidence>
<proteinExistence type="predicted"/>
<dbReference type="AlphaFoldDB" id="B9K751"/>
<dbReference type="SUPFAM" id="SSF140566">
    <property type="entry name" value="FlgN-like"/>
    <property type="match status" value="1"/>
</dbReference>
<dbReference type="STRING" id="309803.CTN_0608"/>
<dbReference type="Proteomes" id="UP000000445">
    <property type="component" value="Chromosome"/>
</dbReference>